<dbReference type="EMBL" id="JAJSOF020000037">
    <property type="protein sequence ID" value="KAJ4428198.1"/>
    <property type="molecule type" value="Genomic_DNA"/>
</dbReference>
<reference evidence="1 2" key="1">
    <citation type="journal article" date="2022" name="Allergy">
        <title>Genome assembly and annotation of Periplaneta americana reveal a comprehensive cockroach allergen profile.</title>
        <authorList>
            <person name="Wang L."/>
            <person name="Xiong Q."/>
            <person name="Saelim N."/>
            <person name="Wang L."/>
            <person name="Nong W."/>
            <person name="Wan A.T."/>
            <person name="Shi M."/>
            <person name="Liu X."/>
            <person name="Cao Q."/>
            <person name="Hui J.H.L."/>
            <person name="Sookrung N."/>
            <person name="Leung T.F."/>
            <person name="Tungtrongchitr A."/>
            <person name="Tsui S.K.W."/>
        </authorList>
    </citation>
    <scope>NUCLEOTIDE SEQUENCE [LARGE SCALE GENOMIC DNA]</scope>
    <source>
        <tissue evidence="1">Whole body-01</tissue>
    </source>
</reference>
<protein>
    <submittedName>
        <fullName evidence="1">Uncharacterized protein</fullName>
    </submittedName>
</protein>
<evidence type="ECO:0000313" key="1">
    <source>
        <dbReference type="EMBL" id="KAJ4428198.1"/>
    </source>
</evidence>
<keyword evidence="2" id="KW-1185">Reference proteome</keyword>
<comment type="caution">
    <text evidence="1">The sequence shown here is derived from an EMBL/GenBank/DDBJ whole genome shotgun (WGS) entry which is preliminary data.</text>
</comment>
<proteinExistence type="predicted"/>
<sequence>MKLQPPPKQTALVHLGQTVADRLGSSGKACLGGAWFPSDYLTDVTLGTKTQIFIEQKRYAELFIDDRIMFLDTVTHMIPLCQLHS</sequence>
<name>A0ABQ8S2G9_PERAM</name>
<evidence type="ECO:0000313" key="2">
    <source>
        <dbReference type="Proteomes" id="UP001148838"/>
    </source>
</evidence>
<accession>A0ABQ8S2G9</accession>
<gene>
    <name evidence="1" type="ORF">ANN_24213</name>
</gene>
<organism evidence="1 2">
    <name type="scientific">Periplaneta americana</name>
    <name type="common">American cockroach</name>
    <name type="synonym">Blatta americana</name>
    <dbReference type="NCBI Taxonomy" id="6978"/>
    <lineage>
        <taxon>Eukaryota</taxon>
        <taxon>Metazoa</taxon>
        <taxon>Ecdysozoa</taxon>
        <taxon>Arthropoda</taxon>
        <taxon>Hexapoda</taxon>
        <taxon>Insecta</taxon>
        <taxon>Pterygota</taxon>
        <taxon>Neoptera</taxon>
        <taxon>Polyneoptera</taxon>
        <taxon>Dictyoptera</taxon>
        <taxon>Blattodea</taxon>
        <taxon>Blattoidea</taxon>
        <taxon>Blattidae</taxon>
        <taxon>Blattinae</taxon>
        <taxon>Periplaneta</taxon>
    </lineage>
</organism>
<dbReference type="Proteomes" id="UP001148838">
    <property type="component" value="Unassembled WGS sequence"/>
</dbReference>